<feature type="non-terminal residue" evidence="5">
    <location>
        <position position="1"/>
    </location>
</feature>
<dbReference type="CDD" id="cd19540">
    <property type="entry name" value="LCL_NRPS-like"/>
    <property type="match status" value="4"/>
</dbReference>
<proteinExistence type="predicted"/>
<dbReference type="GO" id="GO:0005737">
    <property type="term" value="C:cytoplasm"/>
    <property type="evidence" value="ECO:0007669"/>
    <property type="project" value="TreeGrafter"/>
</dbReference>
<protein>
    <submittedName>
        <fullName evidence="5">Amino acid adenylation domain-containing protein</fullName>
    </submittedName>
</protein>
<dbReference type="UniPathway" id="UPA00011"/>
<dbReference type="NCBIfam" id="NF003417">
    <property type="entry name" value="PRK04813.1"/>
    <property type="match status" value="6"/>
</dbReference>
<dbReference type="Gene3D" id="3.30.300.30">
    <property type="match status" value="4"/>
</dbReference>
<dbReference type="Pfam" id="PF00550">
    <property type="entry name" value="PP-binding"/>
    <property type="match status" value="4"/>
</dbReference>
<feature type="domain" description="Carrier" evidence="4">
    <location>
        <begin position="2840"/>
        <end position="2915"/>
    </location>
</feature>
<dbReference type="InterPro" id="IPR009081">
    <property type="entry name" value="PP-bd_ACP"/>
</dbReference>
<dbReference type="InterPro" id="IPR042099">
    <property type="entry name" value="ANL_N_sf"/>
</dbReference>
<comment type="cofactor">
    <cofactor evidence="1">
        <name>pantetheine 4'-phosphate</name>
        <dbReference type="ChEBI" id="CHEBI:47942"/>
    </cofactor>
</comment>
<dbReference type="GO" id="GO:0008610">
    <property type="term" value="P:lipid biosynthetic process"/>
    <property type="evidence" value="ECO:0007669"/>
    <property type="project" value="UniProtKB-ARBA"/>
</dbReference>
<dbReference type="InterPro" id="IPR023213">
    <property type="entry name" value="CAT-like_dom_sf"/>
</dbReference>
<sequence>PFMVVHAALAVVLARLSATDDIAIATPIAGRGQAVLEPLIGMFVNTLVLRTHVDLSESFADLLARVRRVDLDAFAHSQVPFESVVDAVDPVRSQAFSPLAQVALSFDPAASVSDAGTVASVAGVTFESVSAPDVAAQLDLTVVVAPGADGAPWSGSAIFATDLFDETTAASMMIRFAHVLDALTRDPAVVVGDVGLLHDDERAQLARRAHGQLVESEMSCAAELLAATASNTPDAVAISFEGRRVSYRELDIRVSTLARTLSSMGVGPDVAVGLGVPRSIEMVIGLHAIGRAGGQFVPIAVDAPAERIASIADTADLRVMVVRSGAPTTAEAVARGRGIPIVDVDATAAVGVGGDIGEEPLPRVRPDNAAYTIFTSGSTGTPKGVTVSHGALMSRMSADARRYGFTESDVFLQMLEYTFDPAILEFLRPVMVGAPLVLLAPGDNRDPQRIVGVVERHRVTSIQLVPSMLAAVLDTVSDAAWASSLTRVHTGGEAVARALADAVLDAWPQVDLYNQYGPTETVIYSTLAQIRSGRGTVAIGGPAANATAYVLDRRLGLVPDGVTGELYLGGAAVARGYVGRPDLSAERFVADPFTAGGRLYRTGDLVRWTTAGELEYVGRSDFQVKVRGQRIELEEVEAALIGAPGVTRAAAAVASAPGGVQHVVGYVSPASTDVARVKAAAAQSLPEYMVPSVWVVLDAVPLNSAGKIDRRALPAPDFTTRTAEIVEPVGERESAVAEVVAAVLGVPRVSATESFFELGGNSLSAMRLAARVAAVLGVAVSVRDVFDAPSVRALVARLVGNAPATTTVSSVAPRPRWIPLSFAQQRIWFINQFDPYDGAYNIPVVLRLSGTVDVDALRAAVVDVVMRHEVLRTTFPADDGVPRQLIADVDLVAAQLDWALVTSADELSAAIAQGFEVTAHWPLRVRLWPAATDELVVALVLHHIAADGESLRPLVADLVTAYSARLGGSAPEFEPLPVQFADFALWQHAALGSVADAASVVGRQVGYWVGQLSGVPDVLELPADRPRPAVASHDGAVLDFTFPPDTGARVAAVASAHGVTSFMVVHAALAVLLARLSATDDIAIATPIAGRGDAALEPLVGMFVNTLVLRTRVDPSASFAELLTRVRDVDLDAFAHADVPFESVVEAVDPARSQAFSPLAQVMLSVDPIGSVTDTPVEIDGLGITAVRSSRVPAQSDLSVVVNTASPDGWSGSVVFATDLFDESTAQSMVDRLVNLVAAFTADTSVPVGDAPIVGPAEHTALHAYSDGPAVTVPAVTLADLLTGGGVGTGIAVIDGTRAVSRTEFAARVNTLARELISAGVAPESAVAICIERSVDMLVAIHAVVVAGGQYVPIAVDAPADRVAYQLATAGVRVVVVSAASNPLAAVTADGVVTIAVDSTAEVNPATPPVTDADRRSPLLPAHPAYTLFTSGSTGRPKGVTVSHAAVVNRLWWMRDDFGLSAEHVFLQKTPVTFDVSVWELFEPFVIGAPLVVAAPQRHGDAVYLADVIERHSVSVVHFVPSMLSAFTDTVGERLGELGSLKFVFTSGEALPVAPAAAIAALPGVRLINMYGPTEAAVEVSAYEVTGRESLIPIGRAVANTTTRVLDRRLRPVPVGVPGELYLGGVQVARGYAAAAALTAERFVADPGAAQAGSRLYRTGDVVRWNSVGDLEYLGRSDFQVKLRGQRVELGEVEAVLGSVPGVVHAAATVVSAPGGDQHLVGYVAPSSVDVDRVKAIVAQALPTYMVPTVWVRLDDVALTASGKLDRRALPAPDFGAAGEFVAADTEVERALAGVFADVLGVDEVSVLASFFELGGNSLSAMRLAARASAVLGVEVSVREVFDAPSVRALAATDIASGAKPVAVEAVPRPDRVPLSFAQQRIWFISQLDPASSAYNIPAVLRLVGELDVAALRAAVTDVVTRHDILRTTFPNVDGVGYQLIGDSTEFGERDVWRLVASETELFAALSEGFDVTVQWPIRVRLWRLADDEVVLAIVVHHIAADGESLGPLVADLVGAYTARASGGVADFTPLPVQFADYAIWQHHVLGSPDDADSIAGQQLSYWRRQLADAPQVLELPTDRARPPIASHRGAVHDFVFPAGVGERVATVSAAHGTTPFMVLHAALAVLLARLAATTDIAIATPIAGRGDAALEPLVGMFVNTLVLRTQIAPTDTFGDVLAHVRAIDLDAFAHAEVPFEAVVEAVDPVRSQAFEPLAQVMLSFAPGASLAGVNVEVDGLTVSGVPVPYSPAQRDITVTIVPDGPEWSGTVNYATDLFDESTVESMMTRFVDVLAALTRDPAMTIGDASILDPAEYAALQANSTGPVVAVPAVTLADLIGGVGRGDGVAVVDGVRVVSRREFAARVNCFARELISVGVGPESAVAVSVERGVDMLVAVHAVIVAGGQYVPVAVDAPVERAGYQVESAGVRVVVVSAGDVVPQWVSAVSGVRVVVVDSSVVVDVAVAPVADVERRSRLLPGHPAYTLFTSGSTGRPKGVTVSHAAVVNRLLWMRDDYALGADEVFLQKTPVTFDVSVWELFLPFVVGARVALAAPGRHGDARYLADVIVRESVSVVHFVPSMLSAFIDVVGERLGELTSLNFVFASGEALTSVPAAAVRSALPSTRVVNMYGPTEAAVEVTAYEVCGGESIVPIGGPVANTTTRVLDERLRPVPVGVPGELYLGGVQVARGYAAAAALTAERFVADPGAAQAGSRLYRTGDVVRWNSVGDLEYLGRSDFQVKLRGQRVELGEVEAVLSSAPGVVHAAAAVVSAPGGDQHLVGYVAPSSVDVDRVRVLAAQALPTYMVPTVWVGLDDVALTVSGKLDRRALPAPDFGSVAVEFVGAASDAERALSAVFAGVLGVERVSVVESFFELGGNSLSAMRLAARASSVLGVEVSVREVFDAPSVRALIAAVAGNAVVLAPITAVVPRPDRVPLSFAQQRMWFINQFDVSSPAYNIPTVLRVSGDLDVEALRYAVSDLLSRHEVLRTTFPADDGVAFWQIGDQSEMIERGVWREVTSRDEIESLVMAGFDVTAQWPIRVVVWRDATGPTEHLLAVVTHHIAADGESVLPLVTDLVGAYTARAAGHAPEFAPLPVQFADYAIWQHDVLGSPTDPESVAGRQVGYWVDQLAGLPDVLELPVDRPRPHVASHRGGVVDFTVAADVGDRVGSVAATYGVTPFMVVHAAFAVLLARLSATDDIAIATPIAGRGQAVLEPLIGMFVNTLVLRTDVDPSASFAELLTRVRDVDLDAFAHADLPFESVVEAVDPVRSQAFSPLAQVALSFDPAASMAESGPVSVAGVSFESVAPPGVSAQIDLTVVVSPGAGGEAWTGSAVFAADQFDATTVASMMDRFVALLGALTSNPSTSLGDVSVVDADERERLTRFGRGTELTVAQPTAAQMLVGAALRTPDAVAVRYGNRVVTYRELAARASDLARQLISLGVGPDVAVGVCADRSVEMVIALHAVVLAGGHFVPIAVDAPARRVGYITDTAALRVIVVSPGTDGGIGAQVAGERGIPVVLADASDDVDPAMSLVGDGDRLGPLSPEHAAYTMFTSGSTGRPKGVTVPHRALMAHITADEVYYGFSASDVFLQVLEYTFDPSVLEFFRPANVGAALVLLGPGEHRDPLRIADVVESCAVTSAIFVPSMLSVLIDVLRARGSAWASTLRWIHTGGEALSPALADAVCSAWPDVELHNQYGPTETSIYSTVSHVRSGRAVVPIGRPVPNTYAYVLDGRLGLSPVGVVGELYIGGDFVARGYASQPGLTARRFVPDPFAPGHRMYRTGDLVRWSAAGELEYLGRSDFQVKVHGQRIELEEIEAVLAGAPGVVHEAAAVATADDGAQHLVGYVSPATVDLERVKSVVAQALPEYMVPSVWVVLDDVPLSSAGKIDRRALPVPDFATSAGEFVEPAGDVEARVAGVVASVLGVPRVSVVDSFFALGGNSLSAMRLAARAGAVLGVDVSVRDVFDAPSVRQLVARTSTRTARAAIPAERIPLSLAQQRMWFINQFDPADATHNIVLTMRVHGDLDVGALRAAVLDVIARQQVLRTSFPSENGLAAQRIGSPDEFEDRGVWRVVDAESDLEAAATQGFDLAAAWPVRVRLLGVSPSEFRVVVVLHHIAADGESLRPLVNDLASAYAARSAGVAPEFAALPLQFADYAVWQRRAVDGPDDGDDALDPLPDATEAIGRQRDYWREQLAGLPALVELPADRPRPAVAAHRGATVSIDVAPALGARVDEFAAANDATPFAVVHAALAVLIARLTGAEDIAVGAPVTGRRHGGLEPLVGPLMNSLILRTRVTGGMTYDQLLAIARNIGAEALDNADVPFEAVADAAGVARSAAYAPFAQIWLAFDTGLLAEFAGSRAVGGEIAGVTFTPIPSSETVAEVDLLVAVDRRDGGAWTMTLLYATDLYDESTVQTFGAQLLAILSGVLADPSTAVGDVAMSTRPVRRASTLVARPVVDEAAGLRELFARAAHRWGPRQVLVDAHGVAMTYAQLDAASNRLARWLIRRGVGPESVVATRLSRSSWQAVAIVAVAKTGAVQLPCRDDTVVDAAVRLTTSGLAGPEWSVLDAAPVADELEALSDAPLTDAERLGRGYADSAACLLDVGTGGRRVVVTNRALADVGAELARRGGVDEYSRILWRAPSESSTALVEFLTALGAGGLLVCPPDDVVGGQPLQDLMMRQAVSHLIADEATLDTLDPLGVPALRTVLVTENPLDDDEKDGWAAIRRVQSVLCWAEALAVSVSDPLRVGEPVVGGMPLDGVAALVLDAALRPVADGEFGALYVVGDVVGRGYVGDPASTSGAFVANPYGRPGTVMFATGTSGRWTVDARGQRVLELRRD</sequence>
<organism evidence="5 6">
    <name type="scientific">Gordonia asplenii</name>
    <dbReference type="NCBI Taxonomy" id="2725283"/>
    <lineage>
        <taxon>Bacteria</taxon>
        <taxon>Bacillati</taxon>
        <taxon>Actinomycetota</taxon>
        <taxon>Actinomycetes</taxon>
        <taxon>Mycobacteriales</taxon>
        <taxon>Gordoniaceae</taxon>
        <taxon>Gordonia</taxon>
    </lineage>
</organism>
<dbReference type="Gene3D" id="3.30.559.30">
    <property type="entry name" value="Nonribosomal peptide synthetase, condensation domain"/>
    <property type="match status" value="5"/>
</dbReference>
<dbReference type="InterPro" id="IPR036736">
    <property type="entry name" value="ACP-like_sf"/>
</dbReference>
<dbReference type="NCBIfam" id="TIGR01733">
    <property type="entry name" value="AA-adenyl-dom"/>
    <property type="match status" value="4"/>
</dbReference>
<dbReference type="InterPro" id="IPR006162">
    <property type="entry name" value="Ppantetheine_attach_site"/>
</dbReference>
<dbReference type="SUPFAM" id="SSF52777">
    <property type="entry name" value="CoA-dependent acyltransferases"/>
    <property type="match status" value="9"/>
</dbReference>
<dbReference type="InterPro" id="IPR045851">
    <property type="entry name" value="AMP-bd_C_sf"/>
</dbReference>
<dbReference type="InterPro" id="IPR020806">
    <property type="entry name" value="PKS_PP-bd"/>
</dbReference>
<dbReference type="Gene3D" id="2.30.38.10">
    <property type="entry name" value="Luciferase, Domain 3"/>
    <property type="match status" value="4"/>
</dbReference>
<dbReference type="Gene3D" id="3.40.50.12780">
    <property type="entry name" value="N-terminal domain of ligase-like"/>
    <property type="match status" value="1"/>
</dbReference>
<keyword evidence="6" id="KW-1185">Reference proteome</keyword>
<dbReference type="InterPro" id="IPR000873">
    <property type="entry name" value="AMP-dep_synth/lig_dom"/>
</dbReference>
<dbReference type="PROSITE" id="PS50075">
    <property type="entry name" value="CARRIER"/>
    <property type="match status" value="4"/>
</dbReference>
<dbReference type="SUPFAM" id="SSF47336">
    <property type="entry name" value="ACP-like"/>
    <property type="match status" value="4"/>
</dbReference>
<dbReference type="InterPro" id="IPR025110">
    <property type="entry name" value="AMP-bd_C"/>
</dbReference>
<dbReference type="Proteomes" id="UP000550729">
    <property type="component" value="Unassembled WGS sequence"/>
</dbReference>
<dbReference type="PROSITE" id="PS00012">
    <property type="entry name" value="PHOSPHOPANTETHEINE"/>
    <property type="match status" value="4"/>
</dbReference>
<evidence type="ECO:0000313" key="5">
    <source>
        <dbReference type="EMBL" id="NMO00075.1"/>
    </source>
</evidence>
<dbReference type="Gene3D" id="3.40.50.980">
    <property type="match status" value="8"/>
</dbReference>
<evidence type="ECO:0000313" key="6">
    <source>
        <dbReference type="Proteomes" id="UP000550729"/>
    </source>
</evidence>
<reference evidence="5 6" key="1">
    <citation type="submission" date="2020-04" db="EMBL/GenBank/DDBJ databases">
        <title>Gordonia sp. nov. TBRC 11910.</title>
        <authorList>
            <person name="Suriyachadkun C."/>
        </authorList>
    </citation>
    <scope>NUCLEOTIDE SEQUENCE [LARGE SCALE GENOMIC DNA]</scope>
    <source>
        <strain evidence="5 6">TBRC 11910</strain>
    </source>
</reference>
<evidence type="ECO:0000259" key="4">
    <source>
        <dbReference type="PROSITE" id="PS50075"/>
    </source>
</evidence>
<dbReference type="Pfam" id="PF13193">
    <property type="entry name" value="AMP-binding_C"/>
    <property type="match status" value="3"/>
</dbReference>
<dbReference type="EMBL" id="JABBNB010000002">
    <property type="protein sequence ID" value="NMO00075.1"/>
    <property type="molecule type" value="Genomic_DNA"/>
</dbReference>
<dbReference type="GO" id="GO:0031177">
    <property type="term" value="F:phosphopantetheine binding"/>
    <property type="evidence" value="ECO:0007669"/>
    <property type="project" value="InterPro"/>
</dbReference>
<evidence type="ECO:0000256" key="3">
    <source>
        <dbReference type="ARBA" id="ARBA00022553"/>
    </source>
</evidence>
<comment type="caution">
    <text evidence="5">The sequence shown here is derived from an EMBL/GenBank/DDBJ whole genome shotgun (WGS) entry which is preliminary data.</text>
</comment>
<evidence type="ECO:0000256" key="1">
    <source>
        <dbReference type="ARBA" id="ARBA00001957"/>
    </source>
</evidence>
<dbReference type="InterPro" id="IPR010071">
    <property type="entry name" value="AA_adenyl_dom"/>
</dbReference>
<accession>A0A848KT63</accession>
<dbReference type="GO" id="GO:0044550">
    <property type="term" value="P:secondary metabolite biosynthetic process"/>
    <property type="evidence" value="ECO:0007669"/>
    <property type="project" value="TreeGrafter"/>
</dbReference>
<feature type="domain" description="Carrier" evidence="4">
    <location>
        <begin position="1783"/>
        <end position="1858"/>
    </location>
</feature>
<dbReference type="SUPFAM" id="SSF56801">
    <property type="entry name" value="Acetyl-CoA synthetase-like"/>
    <property type="match status" value="5"/>
</dbReference>
<feature type="domain" description="Carrier" evidence="4">
    <location>
        <begin position="3906"/>
        <end position="3981"/>
    </location>
</feature>
<dbReference type="Gene3D" id="1.10.1200.10">
    <property type="entry name" value="ACP-like"/>
    <property type="match status" value="4"/>
</dbReference>
<dbReference type="PANTHER" id="PTHR45527:SF1">
    <property type="entry name" value="FATTY ACID SYNTHASE"/>
    <property type="match status" value="1"/>
</dbReference>
<dbReference type="Pfam" id="PF00668">
    <property type="entry name" value="Condensation"/>
    <property type="match status" value="5"/>
</dbReference>
<dbReference type="Gene3D" id="3.30.559.10">
    <property type="entry name" value="Chloramphenicol acetyltransferase-like domain"/>
    <property type="match status" value="4"/>
</dbReference>
<dbReference type="Pfam" id="PF00501">
    <property type="entry name" value="AMP-binding"/>
    <property type="match status" value="5"/>
</dbReference>
<name>A0A848KT63_9ACTN</name>
<keyword evidence="2" id="KW-0596">Phosphopantetheine</keyword>
<evidence type="ECO:0000256" key="2">
    <source>
        <dbReference type="ARBA" id="ARBA00022450"/>
    </source>
</evidence>
<feature type="domain" description="Carrier" evidence="4">
    <location>
        <begin position="727"/>
        <end position="802"/>
    </location>
</feature>
<gene>
    <name evidence="5" type="ORF">HH308_02470</name>
</gene>
<dbReference type="SMART" id="SM00823">
    <property type="entry name" value="PKS_PP"/>
    <property type="match status" value="4"/>
</dbReference>
<dbReference type="InterPro" id="IPR001242">
    <property type="entry name" value="Condensation_dom"/>
</dbReference>
<keyword evidence="3" id="KW-0597">Phosphoprotein</keyword>
<dbReference type="PANTHER" id="PTHR45527">
    <property type="entry name" value="NONRIBOSOMAL PEPTIDE SYNTHETASE"/>
    <property type="match status" value="1"/>
</dbReference>
<dbReference type="GO" id="GO:0003824">
    <property type="term" value="F:catalytic activity"/>
    <property type="evidence" value="ECO:0007669"/>
    <property type="project" value="InterPro"/>
</dbReference>
<dbReference type="GO" id="GO:0043041">
    <property type="term" value="P:amino acid activation for nonribosomal peptide biosynthetic process"/>
    <property type="evidence" value="ECO:0007669"/>
    <property type="project" value="TreeGrafter"/>
</dbReference>
<dbReference type="FunFam" id="2.30.38.10:FF:000001">
    <property type="entry name" value="Non-ribosomal peptide synthetase PvdI"/>
    <property type="match status" value="2"/>
</dbReference>
<dbReference type="CDD" id="cd05930">
    <property type="entry name" value="A_NRPS"/>
    <property type="match status" value="2"/>
</dbReference>